<protein>
    <submittedName>
        <fullName evidence="1">Uncharacterized protein</fullName>
    </submittedName>
</protein>
<dbReference type="Proteomes" id="UP000547209">
    <property type="component" value="Unassembled WGS sequence"/>
</dbReference>
<reference evidence="1 2" key="1">
    <citation type="submission" date="2020-08" db="EMBL/GenBank/DDBJ databases">
        <title>Cohnella phylogeny.</title>
        <authorList>
            <person name="Dunlap C."/>
        </authorList>
    </citation>
    <scope>NUCLEOTIDE SEQUENCE [LARGE SCALE GENOMIC DNA]</scope>
    <source>
        <strain evidence="1 2">DSM 28246</strain>
    </source>
</reference>
<accession>A0A7X0VHU8</accession>
<dbReference type="EMBL" id="JACJVP010000032">
    <property type="protein sequence ID" value="MBB6673014.1"/>
    <property type="molecule type" value="Genomic_DNA"/>
</dbReference>
<dbReference type="AlphaFoldDB" id="A0A7X0VHU8"/>
<gene>
    <name evidence="1" type="ORF">H7C19_20235</name>
</gene>
<evidence type="ECO:0000313" key="2">
    <source>
        <dbReference type="Proteomes" id="UP000547209"/>
    </source>
</evidence>
<comment type="caution">
    <text evidence="1">The sequence shown here is derived from an EMBL/GenBank/DDBJ whole genome shotgun (WGS) entry which is preliminary data.</text>
</comment>
<name>A0A7X0VHU8_9BACL</name>
<proteinExistence type="predicted"/>
<evidence type="ECO:0000313" key="1">
    <source>
        <dbReference type="EMBL" id="MBB6673014.1"/>
    </source>
</evidence>
<organism evidence="1 2">
    <name type="scientific">Cohnella nanjingensis</name>
    <dbReference type="NCBI Taxonomy" id="1387779"/>
    <lineage>
        <taxon>Bacteria</taxon>
        <taxon>Bacillati</taxon>
        <taxon>Bacillota</taxon>
        <taxon>Bacilli</taxon>
        <taxon>Bacillales</taxon>
        <taxon>Paenibacillaceae</taxon>
        <taxon>Cohnella</taxon>
    </lineage>
</organism>
<sequence>MRERHVRWNIAQNPVEILLERTSKVRAGGGYRDEKSSHGPFTVRIYMASSAGANEKSSTVGTKNVSATFSLLADASADIRAGTDVTDRFEAAGVGSFEVSDVVPIMLQGEICGYQVKLEKVT</sequence>
<keyword evidence="2" id="KW-1185">Reference proteome</keyword>